<keyword evidence="2" id="KW-1185">Reference proteome</keyword>
<dbReference type="RefSeq" id="WP_143419403.1">
    <property type="nucleotide sequence ID" value="NZ_VJXR01000060.1"/>
</dbReference>
<dbReference type="AlphaFoldDB" id="A0A552WMC1"/>
<comment type="caution">
    <text evidence="1">The sequence shown here is derived from an EMBL/GenBank/DDBJ whole genome shotgun (WGS) entry which is preliminary data.</text>
</comment>
<name>A0A552WMC1_9MICO</name>
<evidence type="ECO:0000313" key="2">
    <source>
        <dbReference type="Proteomes" id="UP000318693"/>
    </source>
</evidence>
<gene>
    <name evidence="1" type="ORF">FJ693_15650</name>
</gene>
<dbReference type="InterPro" id="IPR024006">
    <property type="entry name" value="Alt_signal_exp_actinobact"/>
</dbReference>
<accession>A0A552WMC1</accession>
<proteinExistence type="predicted"/>
<protein>
    <submittedName>
        <fullName evidence="1">Alternate-type signal peptide domain-containing protein</fullName>
    </submittedName>
</protein>
<organism evidence="1 2">
    <name type="scientific">Georgenia yuyongxinii</name>
    <dbReference type="NCBI Taxonomy" id="2589797"/>
    <lineage>
        <taxon>Bacteria</taxon>
        <taxon>Bacillati</taxon>
        <taxon>Actinomycetota</taxon>
        <taxon>Actinomycetes</taxon>
        <taxon>Micrococcales</taxon>
        <taxon>Bogoriellaceae</taxon>
        <taxon>Georgenia</taxon>
    </lineage>
</organism>
<dbReference type="Proteomes" id="UP000318693">
    <property type="component" value="Unassembled WGS sequence"/>
</dbReference>
<evidence type="ECO:0000313" key="1">
    <source>
        <dbReference type="EMBL" id="TRW43921.1"/>
    </source>
</evidence>
<reference evidence="1 2" key="1">
    <citation type="submission" date="2019-07" db="EMBL/GenBank/DDBJ databases">
        <title>Georgenia wutianyii sp. nov. and Georgenia *** sp. nov. isolated from plateau pika (Ochotona curzoniae) in the Qinghai-Tibet plateau of China.</title>
        <authorList>
            <person name="Tian Z."/>
        </authorList>
    </citation>
    <scope>NUCLEOTIDE SEQUENCE [LARGE SCALE GENOMIC DNA]</scope>
    <source>
        <strain evidence="1 2">Z446</strain>
    </source>
</reference>
<sequence>MRTKAAQPRSSSKKTRKGIVAGVAGIALLAGGSASFATWSDAFGTKSSAIKAGVLDLEPVAKSATWTGANGEIINPSAVRLVPGGAAVTYNEQVKLKAEGEGITAELTPRLGTFSKLPGVVYTVRVQEDVAAGGINFEWHNGTTATEQMAMIEAGEQKTLNVTVTISLDKATAGNTTQGKALTFSGVGIDVKQI</sequence>
<dbReference type="NCBIfam" id="TIGR04089">
    <property type="entry name" value="exp_by_SipW_III"/>
    <property type="match status" value="1"/>
</dbReference>
<dbReference type="EMBL" id="VJXR01000060">
    <property type="protein sequence ID" value="TRW43921.1"/>
    <property type="molecule type" value="Genomic_DNA"/>
</dbReference>